<feature type="transmembrane region" description="Helical" evidence="1">
    <location>
        <begin position="12"/>
        <end position="33"/>
    </location>
</feature>
<keyword evidence="1" id="KW-0472">Membrane</keyword>
<sequence>MKVISIFVKTTGFLIKKIFFLLIEAISLTYMIFHINKAIGEIIFYGMKLIFTKHQHKRLISRAHKITMRKD</sequence>
<dbReference type="AlphaFoldDB" id="A0A1C3J918"/>
<organism evidence="2 3">
    <name type="scientific">Vibrio celticus</name>
    <dbReference type="NCBI Taxonomy" id="446372"/>
    <lineage>
        <taxon>Bacteria</taxon>
        <taxon>Pseudomonadati</taxon>
        <taxon>Pseudomonadota</taxon>
        <taxon>Gammaproteobacteria</taxon>
        <taxon>Vibrionales</taxon>
        <taxon>Vibrionaceae</taxon>
        <taxon>Vibrio</taxon>
    </lineage>
</organism>
<dbReference type="EMBL" id="FLQZ01000004">
    <property type="protein sequence ID" value="SBT11546.1"/>
    <property type="molecule type" value="Genomic_DNA"/>
</dbReference>
<name>A0A1C3J918_9VIBR</name>
<keyword evidence="1" id="KW-1133">Transmembrane helix</keyword>
<reference evidence="3" key="1">
    <citation type="submission" date="2016-06" db="EMBL/GenBank/DDBJ databases">
        <authorList>
            <person name="Rodrigo-Torres L."/>
            <person name="Arahal D.R."/>
        </authorList>
    </citation>
    <scope>NUCLEOTIDE SEQUENCE [LARGE SCALE GENOMIC DNA]</scope>
    <source>
        <strain evidence="3">CECT 7224</strain>
    </source>
</reference>
<proteinExistence type="predicted"/>
<evidence type="ECO:0000313" key="2">
    <source>
        <dbReference type="EMBL" id="SBT11546.1"/>
    </source>
</evidence>
<accession>A0A1C3J918</accession>
<evidence type="ECO:0000313" key="3">
    <source>
        <dbReference type="Proteomes" id="UP000092819"/>
    </source>
</evidence>
<keyword evidence="3" id="KW-1185">Reference proteome</keyword>
<dbReference type="Proteomes" id="UP000092819">
    <property type="component" value="Unassembled WGS sequence"/>
</dbReference>
<protein>
    <submittedName>
        <fullName evidence="2">Uncharacterized protein</fullName>
    </submittedName>
</protein>
<gene>
    <name evidence="2" type="ORF">VCE7224_00262</name>
</gene>
<evidence type="ECO:0000256" key="1">
    <source>
        <dbReference type="SAM" id="Phobius"/>
    </source>
</evidence>
<keyword evidence="1" id="KW-0812">Transmembrane</keyword>